<evidence type="ECO:0000256" key="2">
    <source>
        <dbReference type="ARBA" id="ARBA00001966"/>
    </source>
</evidence>
<dbReference type="EMBL" id="BMIB01000006">
    <property type="protein sequence ID" value="GGH81940.1"/>
    <property type="molecule type" value="Genomic_DNA"/>
</dbReference>
<evidence type="ECO:0000256" key="1">
    <source>
        <dbReference type="ARBA" id="ARBA00000085"/>
    </source>
</evidence>
<reference evidence="22" key="1">
    <citation type="journal article" date="2014" name="Int. J. Syst. Evol. Microbiol.">
        <title>Complete genome sequence of Corynebacterium casei LMG S-19264T (=DSM 44701T), isolated from a smear-ripened cheese.</title>
        <authorList>
            <consortium name="US DOE Joint Genome Institute (JGI-PGF)"/>
            <person name="Walter F."/>
            <person name="Albersmeier A."/>
            <person name="Kalinowski J."/>
            <person name="Ruckert C."/>
        </authorList>
    </citation>
    <scope>NUCLEOTIDE SEQUENCE</scope>
    <source>
        <strain evidence="22">CGMCC 1.15290</strain>
    </source>
</reference>
<comment type="function">
    <text evidence="17">Member of the two-component regulatory system NreB/NreC involved in the control of dissimilatory nitrate/nitrite reduction in response to oxygen. NreB functions as a direct oxygen sensor histidine kinase which is autophosphorylated, in the absence of oxygen, probably at the conserved histidine residue, and transfers its phosphate group probably to a conserved aspartate residue of NreC. NreB/NreC activates the expression of the nitrate (narGHJI) and nitrite (nir) reductase operons, as well as the putative nitrate transporter gene narT.</text>
</comment>
<name>A0A917MZ43_9BACT</name>
<comment type="subcellular location">
    <subcellularLocation>
        <location evidence="3">Cytoplasm</location>
    </subcellularLocation>
</comment>
<dbReference type="InterPro" id="IPR011622">
    <property type="entry name" value="7TMR_DISM_rcpt_extracell_dom2"/>
</dbReference>
<dbReference type="SUPFAM" id="SSF55874">
    <property type="entry name" value="ATPase domain of HSP90 chaperone/DNA topoisomerase II/histidine kinase"/>
    <property type="match status" value="1"/>
</dbReference>
<dbReference type="PRINTS" id="PR00344">
    <property type="entry name" value="BCTRLSENSOR"/>
</dbReference>
<feature type="signal peptide" evidence="20">
    <location>
        <begin position="1"/>
        <end position="23"/>
    </location>
</feature>
<dbReference type="InterPro" id="IPR011623">
    <property type="entry name" value="7TMR_DISM_rcpt_extracell_dom1"/>
</dbReference>
<evidence type="ECO:0000256" key="20">
    <source>
        <dbReference type="SAM" id="SignalP"/>
    </source>
</evidence>
<dbReference type="InterPro" id="IPR005467">
    <property type="entry name" value="His_kinase_dom"/>
</dbReference>
<evidence type="ECO:0000313" key="23">
    <source>
        <dbReference type="Proteomes" id="UP000627292"/>
    </source>
</evidence>
<comment type="caution">
    <text evidence="22">The sequence shown here is derived from an EMBL/GenBank/DDBJ whole genome shotgun (WGS) entry which is preliminary data.</text>
</comment>
<evidence type="ECO:0000256" key="5">
    <source>
        <dbReference type="ARBA" id="ARBA00017322"/>
    </source>
</evidence>
<evidence type="ECO:0000259" key="21">
    <source>
        <dbReference type="PROSITE" id="PS50109"/>
    </source>
</evidence>
<dbReference type="InterPro" id="IPR050482">
    <property type="entry name" value="Sensor_HK_TwoCompSys"/>
</dbReference>
<dbReference type="InterPro" id="IPR011712">
    <property type="entry name" value="Sig_transdc_His_kin_sub3_dim/P"/>
</dbReference>
<keyword evidence="7" id="KW-0963">Cytoplasm</keyword>
<dbReference type="GO" id="GO:0005524">
    <property type="term" value="F:ATP binding"/>
    <property type="evidence" value="ECO:0007669"/>
    <property type="project" value="UniProtKB-KW"/>
</dbReference>
<dbReference type="PANTHER" id="PTHR24421:SF10">
    <property type="entry name" value="NITRATE_NITRITE SENSOR PROTEIN NARQ"/>
    <property type="match status" value="1"/>
</dbReference>
<keyword evidence="10" id="KW-0479">Metal-binding</keyword>
<keyword evidence="15" id="KW-0902">Two-component regulatory system</keyword>
<feature type="transmembrane region" description="Helical" evidence="19">
    <location>
        <begin position="219"/>
        <end position="239"/>
    </location>
</feature>
<keyword evidence="13" id="KW-0067">ATP-binding</keyword>
<keyword evidence="12" id="KW-0418">Kinase</keyword>
<protein>
    <recommendedName>
        <fullName evidence="5">Oxygen sensor histidine kinase NreB</fullName>
        <ecNumber evidence="4">2.7.13.3</ecNumber>
    </recommendedName>
    <alternativeName>
        <fullName evidence="18">Nitrogen regulation protein B</fullName>
    </alternativeName>
</protein>
<dbReference type="GO" id="GO:0016020">
    <property type="term" value="C:membrane"/>
    <property type="evidence" value="ECO:0007669"/>
    <property type="project" value="InterPro"/>
</dbReference>
<evidence type="ECO:0000313" key="22">
    <source>
        <dbReference type="EMBL" id="GGH81940.1"/>
    </source>
</evidence>
<evidence type="ECO:0000256" key="10">
    <source>
        <dbReference type="ARBA" id="ARBA00022723"/>
    </source>
</evidence>
<keyword evidence="16" id="KW-0411">Iron-sulfur</keyword>
<dbReference type="Pfam" id="PF07695">
    <property type="entry name" value="7TMR-DISM_7TM"/>
    <property type="match status" value="1"/>
</dbReference>
<dbReference type="GO" id="GO:0005737">
    <property type="term" value="C:cytoplasm"/>
    <property type="evidence" value="ECO:0007669"/>
    <property type="project" value="UniProtKB-SubCell"/>
</dbReference>
<feature type="transmembrane region" description="Helical" evidence="19">
    <location>
        <begin position="254"/>
        <end position="275"/>
    </location>
</feature>
<evidence type="ECO:0000256" key="7">
    <source>
        <dbReference type="ARBA" id="ARBA00022490"/>
    </source>
</evidence>
<feature type="transmembrane region" description="Helical" evidence="19">
    <location>
        <begin position="194"/>
        <end position="212"/>
    </location>
</feature>
<evidence type="ECO:0000256" key="18">
    <source>
        <dbReference type="ARBA" id="ARBA00030800"/>
    </source>
</evidence>
<feature type="transmembrane region" description="Helical" evidence="19">
    <location>
        <begin position="382"/>
        <end position="399"/>
    </location>
</feature>
<comment type="catalytic activity">
    <reaction evidence="1">
        <text>ATP + protein L-histidine = ADP + protein N-phospho-L-histidine.</text>
        <dbReference type="EC" id="2.7.13.3"/>
    </reaction>
</comment>
<dbReference type="CDD" id="cd16917">
    <property type="entry name" value="HATPase_UhpB-NarQ-NarX-like"/>
    <property type="match status" value="1"/>
</dbReference>
<keyword evidence="9" id="KW-0808">Transferase</keyword>
<dbReference type="Gene3D" id="1.20.5.1930">
    <property type="match status" value="1"/>
</dbReference>
<gene>
    <name evidence="22" type="ORF">GCM10011379_55090</name>
</gene>
<dbReference type="GO" id="GO:0000155">
    <property type="term" value="F:phosphorelay sensor kinase activity"/>
    <property type="evidence" value="ECO:0007669"/>
    <property type="project" value="InterPro"/>
</dbReference>
<dbReference type="GO" id="GO:0046872">
    <property type="term" value="F:metal ion binding"/>
    <property type="evidence" value="ECO:0007669"/>
    <property type="project" value="UniProtKB-KW"/>
</dbReference>
<dbReference type="Pfam" id="PF07696">
    <property type="entry name" value="7TMR-DISMED2"/>
    <property type="match status" value="1"/>
</dbReference>
<dbReference type="Gene3D" id="2.60.40.2380">
    <property type="match status" value="1"/>
</dbReference>
<organism evidence="22 23">
    <name type="scientific">Filimonas zeae</name>
    <dbReference type="NCBI Taxonomy" id="1737353"/>
    <lineage>
        <taxon>Bacteria</taxon>
        <taxon>Pseudomonadati</taxon>
        <taxon>Bacteroidota</taxon>
        <taxon>Chitinophagia</taxon>
        <taxon>Chitinophagales</taxon>
        <taxon>Chitinophagaceae</taxon>
        <taxon>Filimonas</taxon>
    </lineage>
</organism>
<evidence type="ECO:0000256" key="8">
    <source>
        <dbReference type="ARBA" id="ARBA00022553"/>
    </source>
</evidence>
<feature type="transmembrane region" description="Helical" evidence="19">
    <location>
        <begin position="350"/>
        <end position="370"/>
    </location>
</feature>
<dbReference type="Gene3D" id="3.30.565.10">
    <property type="entry name" value="Histidine kinase-like ATPase, C-terminal domain"/>
    <property type="match status" value="1"/>
</dbReference>
<dbReference type="Proteomes" id="UP000627292">
    <property type="component" value="Unassembled WGS sequence"/>
</dbReference>
<sequence>MKKWWVVFSAVLLNISMASTLLASDSTIIVTSRQSEYSFHSNNWLMYKTNNSHLPFSSVLQQYAENRFSPVKAAVLNGGIAKKYYWFHFAIRNEDTVSNQMVIDIQSPRLNELELFEVSTDSSRSLGKLGDFYPFEERGLLHKNFQYVISLDKAEKKEYFLYVNQIGHTLLLPIRVYKRKAFESTVNQNYLTDGITYGLLLFVTIFSFLFYINTRHKLYLYYGLYILTSIIWFLGYFGLGFEFVWNDYPALNTMIAPVFSSLNMLLNIQISQVLLDTRNRHPWLCKIGNLCKAGLIVVAIVPLFVNLNNHSFAVNNAYLSVFLTVILISILVVLYSLIASLVKGTAAARYYFIASIIKVSGIFNLALLEWGLAPASFYTETMLQSGILIEIVLLTYAIARRYTSYKIRTYRKIIQAQESERFNTAKEIHDGISGTLTAIRFNLLNLSRNAAVAAAGISQNLVAISEDVGTAQVEARNISHNLMPAYIKNNSLNRVIDLYIQDIQQKKGDQLDIQFTSKHTDEYFSEDVRLSIFRIIQEIMTNIIKHAQASAVNIEFMYRKKDLLITVEDNGVGIDTETLKIKKGIGIRNIESRVQLLNGIFHITSGKKMHSEMSGTGTYIFIRIPNTQQSKWESRDY</sequence>
<evidence type="ECO:0000256" key="14">
    <source>
        <dbReference type="ARBA" id="ARBA00023004"/>
    </source>
</evidence>
<keyword evidence="11" id="KW-0547">Nucleotide-binding</keyword>
<evidence type="ECO:0000256" key="3">
    <source>
        <dbReference type="ARBA" id="ARBA00004496"/>
    </source>
</evidence>
<dbReference type="Pfam" id="PF02518">
    <property type="entry name" value="HATPase_c"/>
    <property type="match status" value="1"/>
</dbReference>
<feature type="domain" description="Histidine kinase" evidence="21">
    <location>
        <begin position="532"/>
        <end position="628"/>
    </location>
</feature>
<keyword evidence="20" id="KW-0732">Signal</keyword>
<dbReference type="SMART" id="SM00387">
    <property type="entry name" value="HATPase_c"/>
    <property type="match status" value="1"/>
</dbReference>
<evidence type="ECO:0000256" key="13">
    <source>
        <dbReference type="ARBA" id="ARBA00022840"/>
    </source>
</evidence>
<evidence type="ECO:0000256" key="11">
    <source>
        <dbReference type="ARBA" id="ARBA00022741"/>
    </source>
</evidence>
<keyword evidence="6" id="KW-0004">4Fe-4S</keyword>
<comment type="cofactor">
    <cofactor evidence="2">
        <name>[4Fe-4S] cluster</name>
        <dbReference type="ChEBI" id="CHEBI:49883"/>
    </cofactor>
</comment>
<keyword evidence="14" id="KW-0408">Iron</keyword>
<evidence type="ECO:0000256" key="16">
    <source>
        <dbReference type="ARBA" id="ARBA00023014"/>
    </source>
</evidence>
<dbReference type="GO" id="GO:0046983">
    <property type="term" value="F:protein dimerization activity"/>
    <property type="evidence" value="ECO:0007669"/>
    <property type="project" value="InterPro"/>
</dbReference>
<evidence type="ECO:0000256" key="17">
    <source>
        <dbReference type="ARBA" id="ARBA00024827"/>
    </source>
</evidence>
<evidence type="ECO:0000256" key="12">
    <source>
        <dbReference type="ARBA" id="ARBA00022777"/>
    </source>
</evidence>
<evidence type="ECO:0000256" key="4">
    <source>
        <dbReference type="ARBA" id="ARBA00012438"/>
    </source>
</evidence>
<keyword evidence="23" id="KW-1185">Reference proteome</keyword>
<evidence type="ECO:0000256" key="9">
    <source>
        <dbReference type="ARBA" id="ARBA00022679"/>
    </source>
</evidence>
<dbReference type="AlphaFoldDB" id="A0A917MZ43"/>
<keyword evidence="8" id="KW-0597">Phosphoprotein</keyword>
<keyword evidence="19" id="KW-0812">Transmembrane</keyword>
<dbReference type="InterPro" id="IPR004358">
    <property type="entry name" value="Sig_transdc_His_kin-like_C"/>
</dbReference>
<keyword evidence="19" id="KW-1133">Transmembrane helix</keyword>
<dbReference type="InterPro" id="IPR036890">
    <property type="entry name" value="HATPase_C_sf"/>
</dbReference>
<proteinExistence type="predicted"/>
<dbReference type="PANTHER" id="PTHR24421">
    <property type="entry name" value="NITRATE/NITRITE SENSOR PROTEIN NARX-RELATED"/>
    <property type="match status" value="1"/>
</dbReference>
<feature type="chain" id="PRO_5038008330" description="Oxygen sensor histidine kinase NreB" evidence="20">
    <location>
        <begin position="24"/>
        <end position="637"/>
    </location>
</feature>
<feature type="transmembrane region" description="Helical" evidence="19">
    <location>
        <begin position="287"/>
        <end position="305"/>
    </location>
</feature>
<dbReference type="InterPro" id="IPR003594">
    <property type="entry name" value="HATPase_dom"/>
</dbReference>
<reference evidence="22" key="2">
    <citation type="submission" date="2020-09" db="EMBL/GenBank/DDBJ databases">
        <authorList>
            <person name="Sun Q."/>
            <person name="Zhou Y."/>
        </authorList>
    </citation>
    <scope>NUCLEOTIDE SEQUENCE</scope>
    <source>
        <strain evidence="22">CGMCC 1.15290</strain>
    </source>
</reference>
<evidence type="ECO:0000256" key="19">
    <source>
        <dbReference type="SAM" id="Phobius"/>
    </source>
</evidence>
<accession>A0A917MZ43</accession>
<dbReference type="EC" id="2.7.13.3" evidence="4"/>
<evidence type="ECO:0000256" key="6">
    <source>
        <dbReference type="ARBA" id="ARBA00022485"/>
    </source>
</evidence>
<feature type="transmembrane region" description="Helical" evidence="19">
    <location>
        <begin position="317"/>
        <end position="338"/>
    </location>
</feature>
<keyword evidence="19" id="KW-0472">Membrane</keyword>
<dbReference type="PROSITE" id="PS50109">
    <property type="entry name" value="HIS_KIN"/>
    <property type="match status" value="1"/>
</dbReference>
<dbReference type="GO" id="GO:0051539">
    <property type="term" value="F:4 iron, 4 sulfur cluster binding"/>
    <property type="evidence" value="ECO:0007669"/>
    <property type="project" value="UniProtKB-KW"/>
</dbReference>
<dbReference type="Pfam" id="PF07730">
    <property type="entry name" value="HisKA_3"/>
    <property type="match status" value="1"/>
</dbReference>
<evidence type="ECO:0000256" key="15">
    <source>
        <dbReference type="ARBA" id="ARBA00023012"/>
    </source>
</evidence>